<evidence type="ECO:0000256" key="2">
    <source>
        <dbReference type="ARBA" id="ARBA00022692"/>
    </source>
</evidence>
<dbReference type="InterPro" id="IPR002523">
    <property type="entry name" value="MgTranspt_CorA/ZnTranspt_ZntB"/>
</dbReference>
<evidence type="ECO:0000256" key="1">
    <source>
        <dbReference type="ARBA" id="ARBA00004141"/>
    </source>
</evidence>
<protein>
    <submittedName>
        <fullName evidence="6">Uncharacterized protein</fullName>
    </submittedName>
</protein>
<dbReference type="Gene3D" id="1.20.58.340">
    <property type="entry name" value="Magnesium transport protein CorA, transmembrane region"/>
    <property type="match status" value="1"/>
</dbReference>
<dbReference type="Pfam" id="PF01544">
    <property type="entry name" value="CorA"/>
    <property type="match status" value="1"/>
</dbReference>
<dbReference type="Proteomes" id="UP001174936">
    <property type="component" value="Unassembled WGS sequence"/>
</dbReference>
<evidence type="ECO:0000313" key="7">
    <source>
        <dbReference type="Proteomes" id="UP001174936"/>
    </source>
</evidence>
<evidence type="ECO:0000256" key="5">
    <source>
        <dbReference type="SAM" id="Phobius"/>
    </source>
</evidence>
<evidence type="ECO:0000256" key="4">
    <source>
        <dbReference type="ARBA" id="ARBA00023136"/>
    </source>
</evidence>
<dbReference type="GO" id="GO:0046873">
    <property type="term" value="F:metal ion transmembrane transporter activity"/>
    <property type="evidence" value="ECO:0007669"/>
    <property type="project" value="InterPro"/>
</dbReference>
<accession>A0AA39YMX1</accession>
<dbReference type="EMBL" id="JAULSV010000001">
    <property type="protein sequence ID" value="KAK0654835.1"/>
    <property type="molecule type" value="Genomic_DNA"/>
</dbReference>
<evidence type="ECO:0000313" key="6">
    <source>
        <dbReference type="EMBL" id="KAK0654835.1"/>
    </source>
</evidence>
<keyword evidence="3 5" id="KW-1133">Transmembrane helix</keyword>
<keyword evidence="4 5" id="KW-0472">Membrane</keyword>
<comment type="caution">
    <text evidence="6">The sequence shown here is derived from an EMBL/GenBank/DDBJ whole genome shotgun (WGS) entry which is preliminary data.</text>
</comment>
<dbReference type="SUPFAM" id="SSF144083">
    <property type="entry name" value="Magnesium transport protein CorA, transmembrane region"/>
    <property type="match status" value="1"/>
</dbReference>
<evidence type="ECO:0000256" key="3">
    <source>
        <dbReference type="ARBA" id="ARBA00022989"/>
    </source>
</evidence>
<proteinExistence type="predicted"/>
<feature type="transmembrane region" description="Helical" evidence="5">
    <location>
        <begin position="116"/>
        <end position="137"/>
    </location>
</feature>
<keyword evidence="7" id="KW-1185">Reference proteome</keyword>
<sequence>MFDSSFQRSGVYFKTLQILRIFAQVIQRTRRDVELLNPEVSLSAPVLPLTSPDSDPTEDNMLQANWDILWGFYLEKEDHLLKRITNKTEEVKSLRDGLFNATSLREASRSTTMNRYVIVFTVMTVLYLPPSLVASVFGTELFTTDDNGETVTRFKVATVVTSISTYALGVFLIWIADRLDLPGILWERVTDWWQRTFNRATKWYGRSNWREDILASRKRAEDATSSA</sequence>
<dbReference type="InterPro" id="IPR045863">
    <property type="entry name" value="CorA_TM1_TM2"/>
</dbReference>
<organism evidence="6 7">
    <name type="scientific">Cercophora newfieldiana</name>
    <dbReference type="NCBI Taxonomy" id="92897"/>
    <lineage>
        <taxon>Eukaryota</taxon>
        <taxon>Fungi</taxon>
        <taxon>Dikarya</taxon>
        <taxon>Ascomycota</taxon>
        <taxon>Pezizomycotina</taxon>
        <taxon>Sordariomycetes</taxon>
        <taxon>Sordariomycetidae</taxon>
        <taxon>Sordariales</taxon>
        <taxon>Lasiosphaeriaceae</taxon>
        <taxon>Cercophora</taxon>
    </lineage>
</organism>
<reference evidence="6" key="1">
    <citation type="submission" date="2023-06" db="EMBL/GenBank/DDBJ databases">
        <title>Genome-scale phylogeny and comparative genomics of the fungal order Sordariales.</title>
        <authorList>
            <consortium name="Lawrence Berkeley National Laboratory"/>
            <person name="Hensen N."/>
            <person name="Bonometti L."/>
            <person name="Westerberg I."/>
            <person name="Brannstrom I.O."/>
            <person name="Guillou S."/>
            <person name="Cros-Aarteil S."/>
            <person name="Calhoun S."/>
            <person name="Haridas S."/>
            <person name="Kuo A."/>
            <person name="Mondo S."/>
            <person name="Pangilinan J."/>
            <person name="Riley R."/>
            <person name="Labutti K."/>
            <person name="Andreopoulos B."/>
            <person name="Lipzen A."/>
            <person name="Chen C."/>
            <person name="Yanf M."/>
            <person name="Daum C."/>
            <person name="Ng V."/>
            <person name="Clum A."/>
            <person name="Steindorff A."/>
            <person name="Ohm R."/>
            <person name="Martin F."/>
            <person name="Silar P."/>
            <person name="Natvig D."/>
            <person name="Lalanne C."/>
            <person name="Gautier V."/>
            <person name="Ament-Velasquez S.L."/>
            <person name="Kruys A."/>
            <person name="Hutchinson M.I."/>
            <person name="Powell A.J."/>
            <person name="Barry K."/>
            <person name="Miller A.N."/>
            <person name="Grigoriev I.V."/>
            <person name="Debuchy R."/>
            <person name="Gladieux P."/>
            <person name="Thoren M.H."/>
            <person name="Johannesson H."/>
        </authorList>
    </citation>
    <scope>NUCLEOTIDE SEQUENCE</scope>
    <source>
        <strain evidence="6">SMH2532-1</strain>
    </source>
</reference>
<comment type="subcellular location">
    <subcellularLocation>
        <location evidence="1">Membrane</location>
        <topology evidence="1">Multi-pass membrane protein</topology>
    </subcellularLocation>
</comment>
<feature type="transmembrane region" description="Helical" evidence="5">
    <location>
        <begin position="157"/>
        <end position="176"/>
    </location>
</feature>
<gene>
    <name evidence="6" type="ORF">B0T16DRAFT_317196</name>
</gene>
<name>A0AA39YMX1_9PEZI</name>
<dbReference type="AlphaFoldDB" id="A0AA39YMX1"/>
<keyword evidence="2 5" id="KW-0812">Transmembrane</keyword>
<dbReference type="GO" id="GO:0016020">
    <property type="term" value="C:membrane"/>
    <property type="evidence" value="ECO:0007669"/>
    <property type="project" value="UniProtKB-SubCell"/>
</dbReference>